<feature type="signal peptide" evidence="3">
    <location>
        <begin position="1"/>
        <end position="18"/>
    </location>
</feature>
<evidence type="ECO:0000313" key="7">
    <source>
        <dbReference type="Proteomes" id="UP001139199"/>
    </source>
</evidence>
<dbReference type="Gene3D" id="2.60.40.1730">
    <property type="entry name" value="tricorn interacting facor f3 domain"/>
    <property type="match status" value="1"/>
</dbReference>
<name>A0A9X1I2E3_9FLAO</name>
<feature type="active site" description="Proton acceptor" evidence="1">
    <location>
        <position position="336"/>
    </location>
</feature>
<dbReference type="SUPFAM" id="SSF55486">
    <property type="entry name" value="Metalloproteases ('zincins'), catalytic domain"/>
    <property type="match status" value="1"/>
</dbReference>
<dbReference type="Proteomes" id="UP001139199">
    <property type="component" value="Unassembled WGS sequence"/>
</dbReference>
<accession>A0A9X1I2E3</accession>
<dbReference type="SUPFAM" id="SSF63737">
    <property type="entry name" value="Leukotriene A4 hydrolase N-terminal domain"/>
    <property type="match status" value="1"/>
</dbReference>
<dbReference type="RefSeq" id="WP_226542950.1">
    <property type="nucleotide sequence ID" value="NZ_JAJAPW010000003.1"/>
</dbReference>
<keyword evidence="7" id="KW-1185">Reference proteome</keyword>
<dbReference type="InterPro" id="IPR042097">
    <property type="entry name" value="Aminopeptidase_N-like_N_sf"/>
</dbReference>
<dbReference type="Gene3D" id="1.10.390.10">
    <property type="entry name" value="Neutral Protease Domain 2"/>
    <property type="match status" value="1"/>
</dbReference>
<dbReference type="Pfam" id="PF17900">
    <property type="entry name" value="Peptidase_M1_N"/>
    <property type="match status" value="1"/>
</dbReference>
<keyword evidence="2" id="KW-0862">Zinc</keyword>
<dbReference type="Pfam" id="PF01433">
    <property type="entry name" value="Peptidase_M1"/>
    <property type="match status" value="1"/>
</dbReference>
<feature type="domain" description="Peptidase M1 membrane alanine aminopeptidase" evidence="4">
    <location>
        <begin position="268"/>
        <end position="470"/>
    </location>
</feature>
<protein>
    <submittedName>
        <fullName evidence="6">M1 family metallopeptidase</fullName>
    </submittedName>
</protein>
<feature type="binding site" evidence="2">
    <location>
        <position position="339"/>
    </location>
    <ligand>
        <name>Zn(2+)</name>
        <dbReference type="ChEBI" id="CHEBI:29105"/>
        <note>catalytic</note>
    </ligand>
</feature>
<dbReference type="PANTHER" id="PTHR45726">
    <property type="entry name" value="LEUKOTRIENE A-4 HYDROLASE"/>
    <property type="match status" value="1"/>
</dbReference>
<dbReference type="InterPro" id="IPR027268">
    <property type="entry name" value="Peptidase_M4/M1_CTD_sf"/>
</dbReference>
<organism evidence="6 7">
    <name type="scientific">Neotamlana laminarinivorans</name>
    <dbReference type="NCBI Taxonomy" id="2883124"/>
    <lineage>
        <taxon>Bacteria</taxon>
        <taxon>Pseudomonadati</taxon>
        <taxon>Bacteroidota</taxon>
        <taxon>Flavobacteriia</taxon>
        <taxon>Flavobacteriales</taxon>
        <taxon>Flavobacteriaceae</taxon>
        <taxon>Neotamlana</taxon>
    </lineage>
</organism>
<dbReference type="PANTHER" id="PTHR45726:SF3">
    <property type="entry name" value="LEUKOTRIENE A-4 HYDROLASE"/>
    <property type="match status" value="1"/>
</dbReference>
<keyword evidence="3" id="KW-0732">Signal</keyword>
<evidence type="ECO:0000259" key="5">
    <source>
        <dbReference type="Pfam" id="PF17900"/>
    </source>
</evidence>
<evidence type="ECO:0000256" key="2">
    <source>
        <dbReference type="PIRSR" id="PIRSR634015-3"/>
    </source>
</evidence>
<feature type="active site" description="Proton donor" evidence="1">
    <location>
        <position position="410"/>
    </location>
</feature>
<keyword evidence="2" id="KW-0479">Metal-binding</keyword>
<dbReference type="GO" id="GO:0008237">
    <property type="term" value="F:metallopeptidase activity"/>
    <property type="evidence" value="ECO:0007669"/>
    <property type="project" value="InterPro"/>
</dbReference>
<dbReference type="InterPro" id="IPR014782">
    <property type="entry name" value="Peptidase_M1_dom"/>
</dbReference>
<dbReference type="EMBL" id="JAJAPW010000003">
    <property type="protein sequence ID" value="MCB4798714.1"/>
    <property type="molecule type" value="Genomic_DNA"/>
</dbReference>
<reference evidence="6" key="1">
    <citation type="submission" date="2021-10" db="EMBL/GenBank/DDBJ databases">
        <title>Tamlana sargassums sp. nov., and Tamlana laminarinivorans sp. nov., two new bacteria isolated from the brown alga.</title>
        <authorList>
            <person name="Li J."/>
        </authorList>
    </citation>
    <scope>NUCLEOTIDE SEQUENCE</scope>
    <source>
        <strain evidence="6">PT2-4</strain>
    </source>
</reference>
<feature type="domain" description="Aminopeptidase N-like N-terminal" evidence="5">
    <location>
        <begin position="49"/>
        <end position="216"/>
    </location>
</feature>
<evidence type="ECO:0000259" key="4">
    <source>
        <dbReference type="Pfam" id="PF01433"/>
    </source>
</evidence>
<dbReference type="InterPro" id="IPR034015">
    <property type="entry name" value="M1_LTA4H"/>
</dbReference>
<feature type="chain" id="PRO_5040903092" evidence="3">
    <location>
        <begin position="19"/>
        <end position="545"/>
    </location>
</feature>
<dbReference type="InterPro" id="IPR045357">
    <property type="entry name" value="Aminopeptidase_N-like_N"/>
</dbReference>
<sequence>MKKLLYCLVCLVFNSACGQGLISKKSTFTHQDTLRGSITPEREWWDLTYYNLNVKVSPENKFISGKNTIQYKVLKPNSVLQIDLQEPLKMLYAIQNNDTLDLKHDGNAHFITLKATQDIGSIQTVDVYYEGHPREAKRAPWDGGFSWKKDKNGNHFIATSCQGLGASVWWPCKDHMYDEVDSMQISVNVPSKLMDVSNGRLRKVEQIGDTKTYTWFVGNPINNYGVNINIGDYAHFSEVYDGMAGNLDMDYYVLRDNLEKAKNHFKDAPKMMKAFEHWFGQYPFYKDGYKLVEVPYLGMEHQSSVTYGNQYKTGYLGSDLSGTGWGLKFDFIIIHESGHEWFANNITNKDIADMWIHESFTAYSENLFLDYYYGKDASADYVIGTRRKIRNDKPIIGPYNVNKEGSGDMYYKGANMLHTLRQLIKDDERWRQILRRMNVEFYHKTVTTKDIEDFLSRESYMNLNAFFNQYLRDTRIPKLEYSIQGKTLKYRYSQIVKDFEMPVKVTIDNEEMWLKPNINWQTLELPAKNPKLIVDRNFYINSEKL</sequence>
<proteinExistence type="predicted"/>
<evidence type="ECO:0000256" key="1">
    <source>
        <dbReference type="PIRSR" id="PIRSR634015-1"/>
    </source>
</evidence>
<gene>
    <name evidence="6" type="ORF">LG649_07650</name>
</gene>
<dbReference type="AlphaFoldDB" id="A0A9X1I2E3"/>
<feature type="binding site" evidence="2">
    <location>
        <position position="335"/>
    </location>
    <ligand>
        <name>Zn(2+)</name>
        <dbReference type="ChEBI" id="CHEBI:29105"/>
        <note>catalytic</note>
    </ligand>
</feature>
<comment type="caution">
    <text evidence="6">The sequence shown here is derived from an EMBL/GenBank/DDBJ whole genome shotgun (WGS) entry which is preliminary data.</text>
</comment>
<dbReference type="GO" id="GO:0008270">
    <property type="term" value="F:zinc ion binding"/>
    <property type="evidence" value="ECO:0007669"/>
    <property type="project" value="InterPro"/>
</dbReference>
<comment type="cofactor">
    <cofactor evidence="2">
        <name>Zn(2+)</name>
        <dbReference type="ChEBI" id="CHEBI:29105"/>
    </cofactor>
    <text evidence="2">Binds 1 zinc ion per subunit.</text>
</comment>
<evidence type="ECO:0000256" key="3">
    <source>
        <dbReference type="SAM" id="SignalP"/>
    </source>
</evidence>
<evidence type="ECO:0000313" key="6">
    <source>
        <dbReference type="EMBL" id="MCB4798714.1"/>
    </source>
</evidence>
<feature type="binding site" evidence="2">
    <location>
        <position position="358"/>
    </location>
    <ligand>
        <name>Zn(2+)</name>
        <dbReference type="ChEBI" id="CHEBI:29105"/>
        <note>catalytic</note>
    </ligand>
</feature>
<dbReference type="CDD" id="cd09603">
    <property type="entry name" value="M1_APN_like"/>
    <property type="match status" value="1"/>
</dbReference>